<dbReference type="AlphaFoldDB" id="A0A0F9RWA4"/>
<dbReference type="SUPFAM" id="SSF56784">
    <property type="entry name" value="HAD-like"/>
    <property type="match status" value="1"/>
</dbReference>
<organism evidence="1">
    <name type="scientific">marine sediment metagenome</name>
    <dbReference type="NCBI Taxonomy" id="412755"/>
    <lineage>
        <taxon>unclassified sequences</taxon>
        <taxon>metagenomes</taxon>
        <taxon>ecological metagenomes</taxon>
    </lineage>
</organism>
<evidence type="ECO:0000313" key="1">
    <source>
        <dbReference type="EMBL" id="KKN59089.1"/>
    </source>
</evidence>
<dbReference type="InterPro" id="IPR036412">
    <property type="entry name" value="HAD-like_sf"/>
</dbReference>
<protein>
    <recommendedName>
        <fullName evidence="2">FCP1 homology domain-containing protein</fullName>
    </recommendedName>
</protein>
<dbReference type="InterPro" id="IPR023214">
    <property type="entry name" value="HAD_sf"/>
</dbReference>
<gene>
    <name evidence="1" type="ORF">LCGC14_0545690</name>
</gene>
<comment type="caution">
    <text evidence="1">The sequence shown here is derived from an EMBL/GenBank/DDBJ whole genome shotgun (WGS) entry which is preliminary data.</text>
</comment>
<evidence type="ECO:0008006" key="2">
    <source>
        <dbReference type="Google" id="ProtNLM"/>
    </source>
</evidence>
<reference evidence="1" key="1">
    <citation type="journal article" date="2015" name="Nature">
        <title>Complex archaea that bridge the gap between prokaryotes and eukaryotes.</title>
        <authorList>
            <person name="Spang A."/>
            <person name="Saw J.H."/>
            <person name="Jorgensen S.L."/>
            <person name="Zaremba-Niedzwiedzka K."/>
            <person name="Martijn J."/>
            <person name="Lind A.E."/>
            <person name="van Eijk R."/>
            <person name="Schleper C."/>
            <person name="Guy L."/>
            <person name="Ettema T.J."/>
        </authorList>
    </citation>
    <scope>NUCLEOTIDE SEQUENCE</scope>
</reference>
<proteinExistence type="predicted"/>
<accession>A0A0F9RWA4</accession>
<sequence length="140" mass="16769">MKFKQLCKYARLYFYFSKNYFLNAIRSTENNGKSIAIDFDGVLAHYKPGMASRDEHGLPLTHARVALEQLKHVHGYSIIIWTSRPITRNLKRWLSKFSIPFDKIIQKPDCHMFIDDRAIKFNGDWNETIQEIKQFKEWWR</sequence>
<dbReference type="EMBL" id="LAZR01000740">
    <property type="protein sequence ID" value="KKN59089.1"/>
    <property type="molecule type" value="Genomic_DNA"/>
</dbReference>
<dbReference type="Gene3D" id="3.40.50.1000">
    <property type="entry name" value="HAD superfamily/HAD-like"/>
    <property type="match status" value="1"/>
</dbReference>
<name>A0A0F9RWA4_9ZZZZ</name>